<dbReference type="RefSeq" id="WP_338007140.1">
    <property type="nucleotide sequence ID" value="NZ_JAOPKB010000002.1"/>
</dbReference>
<proteinExistence type="predicted"/>
<dbReference type="EMBL" id="JAOPKB010000002">
    <property type="protein sequence ID" value="MCU4972059.1"/>
    <property type="molecule type" value="Genomic_DNA"/>
</dbReference>
<accession>A0ABT2QAV7</accession>
<name>A0ABT2QAV7_9EURY</name>
<comment type="caution">
    <text evidence="1">The sequence shown here is derived from an EMBL/GenBank/DDBJ whole genome shotgun (WGS) entry which is preliminary data.</text>
</comment>
<reference evidence="1 2" key="1">
    <citation type="submission" date="2022-09" db="EMBL/GenBank/DDBJ databases">
        <title>Enrichment on poylsaccharides allowed isolation of novel metabolic and taxonomic groups of Haloarchaea.</title>
        <authorList>
            <person name="Sorokin D.Y."/>
            <person name="Elcheninov A.G."/>
            <person name="Khizhniak T.V."/>
            <person name="Kolganova T.V."/>
            <person name="Kublanov I.V."/>
        </authorList>
    </citation>
    <scope>NUCLEOTIDE SEQUENCE [LARGE SCALE GENOMIC DNA]</scope>
    <source>
        <strain evidence="1 2">AArc-m2/3/4</strain>
    </source>
</reference>
<gene>
    <name evidence="1" type="ORF">OB955_04835</name>
</gene>
<evidence type="ECO:0000313" key="2">
    <source>
        <dbReference type="Proteomes" id="UP001320972"/>
    </source>
</evidence>
<sequence>MVEHTTLSGNESNELFCPDCETNEHILEVGGTTIEQLNFSNQSRNFYECQNCGATGEVHSDYNTGSVLYKGELFGDVCQ</sequence>
<keyword evidence="2" id="KW-1185">Reference proteome</keyword>
<dbReference type="Proteomes" id="UP001320972">
    <property type="component" value="Unassembled WGS sequence"/>
</dbReference>
<organism evidence="1 2">
    <name type="scientific">Natronoglomus mannanivorans</name>
    <dbReference type="NCBI Taxonomy" id="2979990"/>
    <lineage>
        <taxon>Archaea</taxon>
        <taxon>Methanobacteriati</taxon>
        <taxon>Methanobacteriota</taxon>
        <taxon>Stenosarchaea group</taxon>
        <taxon>Halobacteria</taxon>
        <taxon>Halobacteriales</taxon>
        <taxon>Natrialbaceae</taxon>
        <taxon>Natronoglomus</taxon>
    </lineage>
</organism>
<protein>
    <submittedName>
        <fullName evidence="1">Uncharacterized protein</fullName>
    </submittedName>
</protein>
<evidence type="ECO:0000313" key="1">
    <source>
        <dbReference type="EMBL" id="MCU4972059.1"/>
    </source>
</evidence>